<sequence>MDKARPIKRVRFQEVVRDNANTLETSSNSESNQTSSPSAEDICTWTHKAQATAPCFIRDVYSMRESASTGPRSSFYWLGHVPCRIVHIIGVVVGIDVREKGTLYTVDDSMEVIDCMLRHPGPLAHLDANAKAALWPSGWRPAPAPVSVPPPPATAIGYSVEVIGKVIEFHNQRQINAKSIKACESTNDQWKHAITVVELHKSKYSVPKPFKILVEVDPPSLIPSKCPLREPSSPLMHSAASKLSSFVIPGSIDPPQFRHPSQLRTSDLTDKTFQLYLQHYFRHAPGDVPHFDYRQFFLMQTPGQSTSPPTMLSHLRWIPELALLANRVVHAEKQRRTPTDAGGEKAAQTRKSFISRFSSDHLRVKMKRLFMWAVLQLYEQGSIVLYDGLLDAPTASVSIVPCDSAITDTASSPAPSVVLLSSTIFSSPDATKSEISEDNAYLSDPPYYEEDEAYTSVTAALLVQPVRDIMCTRGIRGKSIRVRAEDIAKDLKRLDRRWARIDLRAVEEAIDTIVID</sequence>
<feature type="region of interest" description="Disordered" evidence="9">
    <location>
        <begin position="19"/>
        <end position="39"/>
    </location>
</feature>
<evidence type="ECO:0000256" key="7">
    <source>
        <dbReference type="ARBA" id="ARBA00023242"/>
    </source>
</evidence>
<dbReference type="PANTHER" id="PTHR13989">
    <property type="entry name" value="REPLICATION PROTEIN A-RELATED"/>
    <property type="match status" value="1"/>
</dbReference>
<evidence type="ECO:0000259" key="10">
    <source>
        <dbReference type="Pfam" id="PF10451"/>
    </source>
</evidence>
<evidence type="ECO:0000256" key="5">
    <source>
        <dbReference type="ARBA" id="ARBA00022895"/>
    </source>
</evidence>
<evidence type="ECO:0000256" key="4">
    <source>
        <dbReference type="ARBA" id="ARBA00022454"/>
    </source>
</evidence>
<evidence type="ECO:0000256" key="9">
    <source>
        <dbReference type="SAM" id="MobiDB-lite"/>
    </source>
</evidence>
<dbReference type="Pfam" id="PF10451">
    <property type="entry name" value="Stn1"/>
    <property type="match status" value="1"/>
</dbReference>
<comment type="subcellular location">
    <subcellularLocation>
        <location evidence="2">Chromosome</location>
        <location evidence="2">Telomere</location>
    </subcellularLocation>
    <subcellularLocation>
        <location evidence="1">Nucleus</location>
    </subcellularLocation>
</comment>
<evidence type="ECO:0000256" key="3">
    <source>
        <dbReference type="ARBA" id="ARBA00017411"/>
    </source>
</evidence>
<evidence type="ECO:0000313" key="11">
    <source>
        <dbReference type="EMBL" id="KAG1785183.1"/>
    </source>
</evidence>
<dbReference type="OrthoDB" id="77828at2759"/>
<dbReference type="GeneID" id="64601613"/>
<organism evidence="11 12">
    <name type="scientific">Suillus plorans</name>
    <dbReference type="NCBI Taxonomy" id="116603"/>
    <lineage>
        <taxon>Eukaryota</taxon>
        <taxon>Fungi</taxon>
        <taxon>Dikarya</taxon>
        <taxon>Basidiomycota</taxon>
        <taxon>Agaricomycotina</taxon>
        <taxon>Agaricomycetes</taxon>
        <taxon>Agaricomycetidae</taxon>
        <taxon>Boletales</taxon>
        <taxon>Suillineae</taxon>
        <taxon>Suillaceae</taxon>
        <taxon>Suillus</taxon>
    </lineage>
</organism>
<keyword evidence="4" id="KW-0158">Chromosome</keyword>
<evidence type="ECO:0000313" key="12">
    <source>
        <dbReference type="Proteomes" id="UP000719766"/>
    </source>
</evidence>
<dbReference type="GO" id="GO:0005634">
    <property type="term" value="C:nucleus"/>
    <property type="evidence" value="ECO:0007669"/>
    <property type="project" value="UniProtKB-SubCell"/>
</dbReference>
<dbReference type="AlphaFoldDB" id="A0A9P7AA15"/>
<dbReference type="EMBL" id="JABBWE010000116">
    <property type="protein sequence ID" value="KAG1785183.1"/>
    <property type="molecule type" value="Genomic_DNA"/>
</dbReference>
<comment type="caution">
    <text evidence="11">The sequence shown here is derived from an EMBL/GenBank/DDBJ whole genome shotgun (WGS) entry which is preliminary data.</text>
</comment>
<accession>A0A9P7AA15</accession>
<dbReference type="InterPro" id="IPR040260">
    <property type="entry name" value="RFA2-like"/>
</dbReference>
<feature type="domain" description="CST complex subunit Stn1 N-terminal" evidence="10">
    <location>
        <begin position="50"/>
        <end position="117"/>
    </location>
</feature>
<dbReference type="SUPFAM" id="SSF50249">
    <property type="entry name" value="Nucleic acid-binding proteins"/>
    <property type="match status" value="1"/>
</dbReference>
<dbReference type="GO" id="GO:0003677">
    <property type="term" value="F:DNA binding"/>
    <property type="evidence" value="ECO:0007669"/>
    <property type="project" value="UniProtKB-KW"/>
</dbReference>
<evidence type="ECO:0000256" key="8">
    <source>
        <dbReference type="ARBA" id="ARBA00030039"/>
    </source>
</evidence>
<dbReference type="GO" id="GO:0000781">
    <property type="term" value="C:chromosome, telomeric region"/>
    <property type="evidence" value="ECO:0007669"/>
    <property type="project" value="UniProtKB-SubCell"/>
</dbReference>
<dbReference type="InterPro" id="IPR018856">
    <property type="entry name" value="Stn1_N"/>
</dbReference>
<keyword evidence="6" id="KW-0238">DNA-binding</keyword>
<proteinExistence type="predicted"/>
<dbReference type="Proteomes" id="UP000719766">
    <property type="component" value="Unassembled WGS sequence"/>
</dbReference>
<dbReference type="Gene3D" id="2.40.50.140">
    <property type="entry name" value="Nucleic acid-binding proteins"/>
    <property type="match status" value="1"/>
</dbReference>
<dbReference type="PANTHER" id="PTHR13989:SF33">
    <property type="entry name" value="CST COMPLEX SUBUNIT STN1"/>
    <property type="match status" value="1"/>
</dbReference>
<keyword evidence="7" id="KW-0539">Nucleus</keyword>
<evidence type="ECO:0000256" key="2">
    <source>
        <dbReference type="ARBA" id="ARBA00004574"/>
    </source>
</evidence>
<dbReference type="RefSeq" id="XP_041152668.1">
    <property type="nucleotide sequence ID" value="XM_041307849.1"/>
</dbReference>
<evidence type="ECO:0000256" key="1">
    <source>
        <dbReference type="ARBA" id="ARBA00004123"/>
    </source>
</evidence>
<evidence type="ECO:0000256" key="6">
    <source>
        <dbReference type="ARBA" id="ARBA00023125"/>
    </source>
</evidence>
<protein>
    <recommendedName>
        <fullName evidence="3">CST complex subunit STN1</fullName>
    </recommendedName>
    <alternativeName>
        <fullName evidence="8">Suppressor of cdc thirteen homolog</fullName>
    </alternativeName>
</protein>
<reference evidence="11" key="1">
    <citation type="journal article" date="2020" name="New Phytol.">
        <title>Comparative genomics reveals dynamic genome evolution in host specialist ectomycorrhizal fungi.</title>
        <authorList>
            <person name="Lofgren L.A."/>
            <person name="Nguyen N.H."/>
            <person name="Vilgalys R."/>
            <person name="Ruytinx J."/>
            <person name="Liao H.L."/>
            <person name="Branco S."/>
            <person name="Kuo A."/>
            <person name="LaButti K."/>
            <person name="Lipzen A."/>
            <person name="Andreopoulos W."/>
            <person name="Pangilinan J."/>
            <person name="Riley R."/>
            <person name="Hundley H."/>
            <person name="Na H."/>
            <person name="Barry K."/>
            <person name="Grigoriev I.V."/>
            <person name="Stajich J.E."/>
            <person name="Kennedy P.G."/>
        </authorList>
    </citation>
    <scope>NUCLEOTIDE SEQUENCE</scope>
    <source>
        <strain evidence="11">S12</strain>
    </source>
</reference>
<gene>
    <name evidence="11" type="ORF">HD556DRAFT_1450935</name>
</gene>
<keyword evidence="5" id="KW-0779">Telomere</keyword>
<keyword evidence="12" id="KW-1185">Reference proteome</keyword>
<dbReference type="InterPro" id="IPR012340">
    <property type="entry name" value="NA-bd_OB-fold"/>
</dbReference>
<feature type="compositionally biased region" description="Low complexity" evidence="9">
    <location>
        <begin position="21"/>
        <end position="39"/>
    </location>
</feature>
<name>A0A9P7AA15_9AGAM</name>